<feature type="compositionally biased region" description="Basic residues" evidence="9">
    <location>
        <begin position="9"/>
        <end position="30"/>
    </location>
</feature>
<keyword evidence="7" id="KW-0819">tRNA processing</keyword>
<evidence type="ECO:0000256" key="2">
    <source>
        <dbReference type="ARBA" id="ARBA00004496"/>
    </source>
</evidence>
<protein>
    <recommendedName>
        <fullName evidence="5">Elongator complex protein 5</fullName>
    </recommendedName>
</protein>
<dbReference type="UniPathway" id="UPA00988"/>
<dbReference type="PANTHER" id="PTHR15641:SF1">
    <property type="entry name" value="ELONGATOR COMPLEX PROTEIN 5"/>
    <property type="match status" value="1"/>
</dbReference>
<dbReference type="GO" id="GO:0033588">
    <property type="term" value="C:elongator holoenzyme complex"/>
    <property type="evidence" value="ECO:0007669"/>
    <property type="project" value="InterPro"/>
</dbReference>
<evidence type="ECO:0000256" key="5">
    <source>
        <dbReference type="ARBA" id="ARBA00020264"/>
    </source>
</evidence>
<dbReference type="AlphaFoldDB" id="A0A6V7NGB6"/>
<name>A0A6V7NGB6_ANACO</name>
<keyword evidence="6" id="KW-0963">Cytoplasm</keyword>
<evidence type="ECO:0000256" key="1">
    <source>
        <dbReference type="ARBA" id="ARBA00004123"/>
    </source>
</evidence>
<comment type="similarity">
    <text evidence="4">Belongs to the ELP5 family.</text>
</comment>
<accession>A0A6V7NGB6</accession>
<feature type="region of interest" description="Disordered" evidence="9">
    <location>
        <begin position="356"/>
        <end position="400"/>
    </location>
</feature>
<dbReference type="Pfam" id="PF10483">
    <property type="entry name" value="Elong_Iki1"/>
    <property type="match status" value="1"/>
</dbReference>
<evidence type="ECO:0000256" key="3">
    <source>
        <dbReference type="ARBA" id="ARBA00005043"/>
    </source>
</evidence>
<feature type="compositionally biased region" description="Acidic residues" evidence="9">
    <location>
        <begin position="385"/>
        <end position="400"/>
    </location>
</feature>
<evidence type="ECO:0000313" key="10">
    <source>
        <dbReference type="EMBL" id="CAD1817597.1"/>
    </source>
</evidence>
<keyword evidence="8" id="KW-0539">Nucleus</keyword>
<sequence>MKTPSTITRFRRRRRRRRRRLPPPPPHKRFSNGGSDIEVLKGWIPRRRARPCPNHRGLPPQPLGSHAFHHFLTALLSHITNGRSQASGLVLVALNRSPSFYFDLLKRSGFDASLVDKSVRVLDCYSDPLGWKDLISQSETDGRRPIGRASVTGFKNVKNIDKLLSSVLDLGKGFAGQGKSKFAVAVDSVSIMLRHSSLPSVTGLLSNLRSHDQISSFFWLIHSDLHEMRVSTALEYISSMVASIEPVVLSTNNGHGSAGNLLSLEQNLCKAKFHVRLKRRNGRVKLLQEELHTEQNGIKFASVTSVSTAVNQSLLPKVQFNLQLSDKELIDRANVVLPFEHQGNGENMQIYDGRRSLPENQRDDTKAAPGSEKGGQIHYIRDSDDERPDSDEDPDDDLDI</sequence>
<feature type="compositionally biased region" description="Basic and acidic residues" evidence="9">
    <location>
        <begin position="356"/>
        <end position="366"/>
    </location>
</feature>
<organism evidence="10">
    <name type="scientific">Ananas comosus var. bracteatus</name>
    <name type="common">red pineapple</name>
    <dbReference type="NCBI Taxonomy" id="296719"/>
    <lineage>
        <taxon>Eukaryota</taxon>
        <taxon>Viridiplantae</taxon>
        <taxon>Streptophyta</taxon>
        <taxon>Embryophyta</taxon>
        <taxon>Tracheophyta</taxon>
        <taxon>Spermatophyta</taxon>
        <taxon>Magnoliopsida</taxon>
        <taxon>Liliopsida</taxon>
        <taxon>Poales</taxon>
        <taxon>Bromeliaceae</taxon>
        <taxon>Bromelioideae</taxon>
        <taxon>Ananas</taxon>
    </lineage>
</organism>
<gene>
    <name evidence="10" type="ORF">CB5_LOCUS808</name>
</gene>
<reference evidence="10" key="1">
    <citation type="submission" date="2020-07" db="EMBL/GenBank/DDBJ databases">
        <authorList>
            <person name="Lin J."/>
        </authorList>
    </citation>
    <scope>NUCLEOTIDE SEQUENCE</scope>
</reference>
<comment type="subcellular location">
    <subcellularLocation>
        <location evidence="2">Cytoplasm</location>
    </subcellularLocation>
    <subcellularLocation>
        <location evidence="1">Nucleus</location>
    </subcellularLocation>
</comment>
<proteinExistence type="inferred from homology"/>
<feature type="region of interest" description="Disordered" evidence="9">
    <location>
        <begin position="1"/>
        <end position="35"/>
    </location>
</feature>
<evidence type="ECO:0000256" key="6">
    <source>
        <dbReference type="ARBA" id="ARBA00022490"/>
    </source>
</evidence>
<comment type="pathway">
    <text evidence="3">tRNA modification; 5-methoxycarbonylmethyl-2-thiouridine-tRNA biosynthesis.</text>
</comment>
<evidence type="ECO:0000256" key="7">
    <source>
        <dbReference type="ARBA" id="ARBA00022694"/>
    </source>
</evidence>
<evidence type="ECO:0000256" key="4">
    <source>
        <dbReference type="ARBA" id="ARBA00009567"/>
    </source>
</evidence>
<dbReference type="CDD" id="cd19496">
    <property type="entry name" value="Elp5"/>
    <property type="match status" value="1"/>
</dbReference>
<dbReference type="InterPro" id="IPR019519">
    <property type="entry name" value="Elp5"/>
</dbReference>
<evidence type="ECO:0000256" key="9">
    <source>
        <dbReference type="SAM" id="MobiDB-lite"/>
    </source>
</evidence>
<dbReference type="EMBL" id="LR862129">
    <property type="protein sequence ID" value="CAD1817597.1"/>
    <property type="molecule type" value="Genomic_DNA"/>
</dbReference>
<dbReference type="GO" id="GO:0000049">
    <property type="term" value="F:tRNA binding"/>
    <property type="evidence" value="ECO:0007669"/>
    <property type="project" value="TreeGrafter"/>
</dbReference>
<evidence type="ECO:0000256" key="8">
    <source>
        <dbReference type="ARBA" id="ARBA00023242"/>
    </source>
</evidence>
<dbReference type="GO" id="GO:0005829">
    <property type="term" value="C:cytosol"/>
    <property type="evidence" value="ECO:0007669"/>
    <property type="project" value="TreeGrafter"/>
</dbReference>
<dbReference type="GO" id="GO:0002098">
    <property type="term" value="P:tRNA wobble uridine modification"/>
    <property type="evidence" value="ECO:0007669"/>
    <property type="project" value="InterPro"/>
</dbReference>
<dbReference type="GO" id="GO:0005634">
    <property type="term" value="C:nucleus"/>
    <property type="evidence" value="ECO:0007669"/>
    <property type="project" value="UniProtKB-SubCell"/>
</dbReference>
<dbReference type="PANTHER" id="PTHR15641">
    <property type="entry name" value="ELONGATOR COMPLEX PROTEIN 5"/>
    <property type="match status" value="1"/>
</dbReference>